<evidence type="ECO:0000313" key="1">
    <source>
        <dbReference type="EMBL" id="HGU33798.1"/>
    </source>
</evidence>
<proteinExistence type="predicted"/>
<dbReference type="PANTHER" id="PTHR42941:SF1">
    <property type="entry name" value="SLL1037 PROTEIN"/>
    <property type="match status" value="1"/>
</dbReference>
<sequence>MLFISPLSHRKENAMKRIATWSLAIGCILLLTAGGLWAQPKEGWPKSVTIGAAPIGGTYYVWAGGFVKLLNDKMGIPGNVESTGGPVHNVQLIEEKKLDFGMVTNGPSGEGWNGDGWAKGKKYQNQRAIFPMYTTYFQMYSMKKSGIKSILDLNGKAVGVGPVGGTPATYWPVILQVAGVKAGRIVNASSADLNSQIKDGMIDANGQSVGLPWVTITEVETTEAVNVYGVPGDVADKFIEKYPYFAKGIIPKGTYKSNADQDLTTLTIWNFMVVHKDTPDDFVYEVLKATFSNLDILIASHKSAEEVKIENVVYSPVPLHPGAVKFYKEKGITLPDRLILK</sequence>
<dbReference type="Gene3D" id="3.40.190.10">
    <property type="entry name" value="Periplasmic binding protein-like II"/>
    <property type="match status" value="2"/>
</dbReference>
<accession>A0A7C4W1F1</accession>
<comment type="caution">
    <text evidence="1">The sequence shown here is derived from an EMBL/GenBank/DDBJ whole genome shotgun (WGS) entry which is preliminary data.</text>
</comment>
<name>A0A7C4W1F1_9BACT</name>
<dbReference type="SUPFAM" id="SSF53850">
    <property type="entry name" value="Periplasmic binding protein-like II"/>
    <property type="match status" value="1"/>
</dbReference>
<dbReference type="PANTHER" id="PTHR42941">
    <property type="entry name" value="SLL1037 PROTEIN"/>
    <property type="match status" value="1"/>
</dbReference>
<dbReference type="InterPro" id="IPR011852">
    <property type="entry name" value="TRAP_TAXI"/>
</dbReference>
<dbReference type="NCBIfam" id="TIGR02122">
    <property type="entry name" value="TRAP_TAXI"/>
    <property type="match status" value="1"/>
</dbReference>
<dbReference type="EMBL" id="DSUH01000304">
    <property type="protein sequence ID" value="HGU33798.1"/>
    <property type="molecule type" value="Genomic_DNA"/>
</dbReference>
<dbReference type="AlphaFoldDB" id="A0A7C4W1F1"/>
<organism evidence="1">
    <name type="scientific">Desulfatirhabdium butyrativorans</name>
    <dbReference type="NCBI Taxonomy" id="340467"/>
    <lineage>
        <taxon>Bacteria</taxon>
        <taxon>Pseudomonadati</taxon>
        <taxon>Thermodesulfobacteriota</taxon>
        <taxon>Desulfobacteria</taxon>
        <taxon>Desulfobacterales</taxon>
        <taxon>Desulfatirhabdiaceae</taxon>
        <taxon>Desulfatirhabdium</taxon>
    </lineage>
</organism>
<protein>
    <submittedName>
        <fullName evidence="1">TAXI family TRAP transporter solute-binding subunit</fullName>
    </submittedName>
</protein>
<gene>
    <name evidence="1" type="ORF">ENS29_13230</name>
</gene>
<dbReference type="Pfam" id="PF16868">
    <property type="entry name" value="NMT1_3"/>
    <property type="match status" value="1"/>
</dbReference>
<reference evidence="1" key="1">
    <citation type="journal article" date="2020" name="mSystems">
        <title>Genome- and Community-Level Interaction Insights into Carbon Utilization and Element Cycling Functions of Hydrothermarchaeota in Hydrothermal Sediment.</title>
        <authorList>
            <person name="Zhou Z."/>
            <person name="Liu Y."/>
            <person name="Xu W."/>
            <person name="Pan J."/>
            <person name="Luo Z.H."/>
            <person name="Li M."/>
        </authorList>
    </citation>
    <scope>NUCLEOTIDE SEQUENCE [LARGE SCALE GENOMIC DNA]</scope>
    <source>
        <strain evidence="1">SpSt-477</strain>
    </source>
</reference>